<dbReference type="SMART" id="SM00448">
    <property type="entry name" value="REC"/>
    <property type="match status" value="1"/>
</dbReference>
<accession>A0A0M2R9Y6</accession>
<keyword evidence="1 6" id="KW-0597">Phosphoprotein</keyword>
<dbReference type="InterPro" id="IPR001789">
    <property type="entry name" value="Sig_transdc_resp-reg_receiver"/>
</dbReference>
<keyword evidence="3" id="KW-0805">Transcription regulation</keyword>
<dbReference type="Gene3D" id="6.10.250.690">
    <property type="match status" value="1"/>
</dbReference>
<evidence type="ECO:0000256" key="4">
    <source>
        <dbReference type="ARBA" id="ARBA00023125"/>
    </source>
</evidence>
<evidence type="ECO:0000313" key="10">
    <source>
        <dbReference type="EMBL" id="KKJ78647.1"/>
    </source>
</evidence>
<feature type="domain" description="Response regulatory" evidence="8">
    <location>
        <begin position="2"/>
        <end position="116"/>
    </location>
</feature>
<evidence type="ECO:0000259" key="9">
    <source>
        <dbReference type="PROSITE" id="PS51755"/>
    </source>
</evidence>
<keyword evidence="5" id="KW-0804">Transcription</keyword>
<dbReference type="OrthoDB" id="9802426at2"/>
<dbReference type="Proteomes" id="UP000034491">
    <property type="component" value="Unassembled WGS sequence"/>
</dbReference>
<feature type="domain" description="OmpR/PhoB-type" evidence="9">
    <location>
        <begin position="125"/>
        <end position="223"/>
    </location>
</feature>
<evidence type="ECO:0000256" key="7">
    <source>
        <dbReference type="PROSITE-ProRule" id="PRU01091"/>
    </source>
</evidence>
<dbReference type="PROSITE" id="PS51755">
    <property type="entry name" value="OMPR_PHOB"/>
    <property type="match status" value="1"/>
</dbReference>
<organism evidence="10 11">
    <name type="scientific">Kiloniella litopenaei</name>
    <dbReference type="NCBI Taxonomy" id="1549748"/>
    <lineage>
        <taxon>Bacteria</taxon>
        <taxon>Pseudomonadati</taxon>
        <taxon>Pseudomonadota</taxon>
        <taxon>Alphaproteobacteria</taxon>
        <taxon>Rhodospirillales</taxon>
        <taxon>Kiloniellaceae</taxon>
        <taxon>Kiloniella</taxon>
    </lineage>
</organism>
<dbReference type="EMBL" id="LANI01000001">
    <property type="protein sequence ID" value="KKJ78647.1"/>
    <property type="molecule type" value="Genomic_DNA"/>
</dbReference>
<evidence type="ECO:0000256" key="5">
    <source>
        <dbReference type="ARBA" id="ARBA00023163"/>
    </source>
</evidence>
<dbReference type="InterPro" id="IPR036388">
    <property type="entry name" value="WH-like_DNA-bd_sf"/>
</dbReference>
<keyword evidence="4 7" id="KW-0238">DNA-binding</keyword>
<dbReference type="SMART" id="SM00862">
    <property type="entry name" value="Trans_reg_C"/>
    <property type="match status" value="1"/>
</dbReference>
<proteinExistence type="predicted"/>
<dbReference type="InterPro" id="IPR039420">
    <property type="entry name" value="WalR-like"/>
</dbReference>
<dbReference type="GO" id="GO:0000976">
    <property type="term" value="F:transcription cis-regulatory region binding"/>
    <property type="evidence" value="ECO:0007669"/>
    <property type="project" value="TreeGrafter"/>
</dbReference>
<dbReference type="Pfam" id="PF00486">
    <property type="entry name" value="Trans_reg_C"/>
    <property type="match status" value="1"/>
</dbReference>
<dbReference type="GO" id="GO:0032993">
    <property type="term" value="C:protein-DNA complex"/>
    <property type="evidence" value="ECO:0007669"/>
    <property type="project" value="TreeGrafter"/>
</dbReference>
<evidence type="ECO:0000256" key="1">
    <source>
        <dbReference type="ARBA" id="ARBA00022553"/>
    </source>
</evidence>
<dbReference type="FunFam" id="1.10.10.10:FF:000005">
    <property type="entry name" value="Two-component system response regulator"/>
    <property type="match status" value="1"/>
</dbReference>
<dbReference type="InterPro" id="IPR001867">
    <property type="entry name" value="OmpR/PhoB-type_DNA-bd"/>
</dbReference>
<comment type="caution">
    <text evidence="10">The sequence shown here is derived from an EMBL/GenBank/DDBJ whole genome shotgun (WGS) entry which is preliminary data.</text>
</comment>
<reference evidence="10 11" key="1">
    <citation type="submission" date="2015-03" db="EMBL/GenBank/DDBJ databases">
        <title>Genome sequence of Kiloniella sp. P1-1, isolated from the gut microflora of Pacific white shrimp, Penaeus vannamei.</title>
        <authorList>
            <person name="Shao Z."/>
            <person name="Wang L."/>
            <person name="Li X."/>
        </authorList>
    </citation>
    <scope>NUCLEOTIDE SEQUENCE [LARGE SCALE GENOMIC DNA]</scope>
    <source>
        <strain evidence="10 11">P1-1</strain>
    </source>
</reference>
<dbReference type="SUPFAM" id="SSF52172">
    <property type="entry name" value="CheY-like"/>
    <property type="match status" value="1"/>
</dbReference>
<evidence type="ECO:0000259" key="8">
    <source>
        <dbReference type="PROSITE" id="PS50110"/>
    </source>
</evidence>
<feature type="modified residue" description="4-aspartylphosphate" evidence="6">
    <location>
        <position position="51"/>
    </location>
</feature>
<dbReference type="CDD" id="cd00383">
    <property type="entry name" value="trans_reg_C"/>
    <property type="match status" value="1"/>
</dbReference>
<keyword evidence="2" id="KW-0902">Two-component regulatory system</keyword>
<dbReference type="STRING" id="1549748.WH95_00710"/>
<feature type="DNA-binding region" description="OmpR/PhoB-type" evidence="7">
    <location>
        <begin position="125"/>
        <end position="223"/>
    </location>
</feature>
<protein>
    <submittedName>
        <fullName evidence="10">XRE family transcriptional regulator</fullName>
    </submittedName>
</protein>
<dbReference type="PATRIC" id="fig|1549748.8.peg.149"/>
<dbReference type="GO" id="GO:0005829">
    <property type="term" value="C:cytosol"/>
    <property type="evidence" value="ECO:0007669"/>
    <property type="project" value="TreeGrafter"/>
</dbReference>
<name>A0A0M2R9Y6_9PROT</name>
<evidence type="ECO:0000256" key="2">
    <source>
        <dbReference type="ARBA" id="ARBA00023012"/>
    </source>
</evidence>
<gene>
    <name evidence="10" type="ORF">WH95_00710</name>
</gene>
<dbReference type="RefSeq" id="WP_046501666.1">
    <property type="nucleotide sequence ID" value="NZ_LANI01000001.1"/>
</dbReference>
<evidence type="ECO:0000256" key="3">
    <source>
        <dbReference type="ARBA" id="ARBA00023015"/>
    </source>
</evidence>
<dbReference type="Gene3D" id="3.40.50.2300">
    <property type="match status" value="1"/>
</dbReference>
<dbReference type="AlphaFoldDB" id="A0A0M2R9Y6"/>
<dbReference type="InterPro" id="IPR011006">
    <property type="entry name" value="CheY-like_superfamily"/>
</dbReference>
<dbReference type="PANTHER" id="PTHR48111">
    <property type="entry name" value="REGULATOR OF RPOS"/>
    <property type="match status" value="1"/>
</dbReference>
<keyword evidence="11" id="KW-1185">Reference proteome</keyword>
<dbReference type="GO" id="GO:0000156">
    <property type="term" value="F:phosphorelay response regulator activity"/>
    <property type="evidence" value="ECO:0007669"/>
    <property type="project" value="TreeGrafter"/>
</dbReference>
<evidence type="ECO:0000256" key="6">
    <source>
        <dbReference type="PROSITE-ProRule" id="PRU00169"/>
    </source>
</evidence>
<dbReference type="GO" id="GO:0006355">
    <property type="term" value="P:regulation of DNA-templated transcription"/>
    <property type="evidence" value="ECO:0007669"/>
    <property type="project" value="InterPro"/>
</dbReference>
<dbReference type="Pfam" id="PF00072">
    <property type="entry name" value="Response_reg"/>
    <property type="match status" value="1"/>
</dbReference>
<dbReference type="PANTHER" id="PTHR48111:SF76">
    <property type="entry name" value="TWO-COMPONENT RESPONSE REGULATOR"/>
    <property type="match status" value="1"/>
</dbReference>
<dbReference type="PROSITE" id="PS50110">
    <property type="entry name" value="RESPONSE_REGULATORY"/>
    <property type="match status" value="1"/>
</dbReference>
<sequence length="224" mass="25248">MRALIIEDDHEVASFVAQALKEAGFITDSAHDGRDGLFMAANENYDIIILDRMLPTKDGLSVLKTLRATDITTPVLILSALGDVRHRIDGLKSGADDYMVKPFSVAELLARVQVLLKRTIPSNTESQLTVGDLKIDLLSRKATRAGTEIDLKPKEYKLLEFMMRHAGQVVTRTILLEQVWDYNFAPQTNVIDVHMSRLRNKIDRDYPNELLHTIRGAGYCLRED</sequence>
<dbReference type="Gene3D" id="1.10.10.10">
    <property type="entry name" value="Winged helix-like DNA-binding domain superfamily/Winged helix DNA-binding domain"/>
    <property type="match status" value="1"/>
</dbReference>
<evidence type="ECO:0000313" key="11">
    <source>
        <dbReference type="Proteomes" id="UP000034491"/>
    </source>
</evidence>